<feature type="domain" description="Zn(2)-C6 fungal-type" evidence="8">
    <location>
        <begin position="25"/>
        <end position="57"/>
    </location>
</feature>
<dbReference type="PANTHER" id="PTHR31845:SF17">
    <property type="entry name" value="ZN(II)2CYS6 TRANSCRIPTION FACTOR (EUROFUNG)"/>
    <property type="match status" value="1"/>
</dbReference>
<feature type="compositionally biased region" description="Polar residues" evidence="7">
    <location>
        <begin position="80"/>
        <end position="91"/>
    </location>
</feature>
<dbReference type="GO" id="GO:0008270">
    <property type="term" value="F:zinc ion binding"/>
    <property type="evidence" value="ECO:0007669"/>
    <property type="project" value="InterPro"/>
</dbReference>
<dbReference type="PROSITE" id="PS50048">
    <property type="entry name" value="ZN2_CY6_FUNGAL_2"/>
    <property type="match status" value="1"/>
</dbReference>
<dbReference type="InterPro" id="IPR001138">
    <property type="entry name" value="Zn2Cys6_DnaBD"/>
</dbReference>
<dbReference type="EMBL" id="AWGJ01000001">
    <property type="protein sequence ID" value="ODN84881.1"/>
    <property type="molecule type" value="Genomic_DNA"/>
</dbReference>
<dbReference type="PROSITE" id="PS00463">
    <property type="entry name" value="ZN2_CY6_FUNGAL_1"/>
    <property type="match status" value="1"/>
</dbReference>
<sequence length="783" mass="87392">MEQDAPVDPPIPPKGPAVVTATQGSCLQCRSTKRKCVNSGDHRPCRRCQGHGIDCEYPAPARRGRKRKVSPGKNEEGNTMAPSANKSQNSAPFVERPNSSGVGRSSSSDAGPISHRSPSAIRYPIAPSHNNSVLVSHDENEAESPLPGFPNHPSNGRPWGKSGDGAKGASDIRYSHFMPEEAISPSVDSPIKSAHGLAQEKLIQRLRSECPDPLMAGIMTEEVCAELFEFYFRHLNATVALLDSVLHTPDRCRNRSPLLFTAVLAITSRVIRPKLYPQSLLLANRMVGQAVEFGVCTLEVIQALCLLTHWKKADDDTSWVRVGMAIRMAQMLGLDKTSPRPLPRDEMRAREVLNRERVWLNLIMADYHLSIAHGLPKMLKDDVEDPADWVADHPHLPTPGESTFSPIITFNRLCKLYTDSLESMNGDPSNMRMLNWMEIEWKRWRERWLLKNDRHNFSHFQIAALKVSDAIFRFHLGEYRLLFIARFEAKGKPLKVSEPSPLSMAFTECSDAALGLAEIVQREFVPHGYLAYCFSTTWSMLAITVIWLVRNLEPMSGTDRARVIRLLADLQFSMGEASTSSDDMAAYTHRFLKHLLNGISPEWQLASFMTQPSPPSYEGHNRSDRFQRAGHQSSFDQLPPPPHQQVPNGHSVHLYQLSNGQQPQYDPPPAMPSSLPGVEQPSFPVDQPFVWAPSSAQELIQEYLWSTPQLPLQNSQAGNNIAGPSVNQQQLSQQVPPVTEGQAMTMNGNGMYGALPINGDYMDLFPETDDDLWKHLFPSSVMN</sequence>
<evidence type="ECO:0000256" key="3">
    <source>
        <dbReference type="ARBA" id="ARBA00023015"/>
    </source>
</evidence>
<dbReference type="InterPro" id="IPR036864">
    <property type="entry name" value="Zn2-C6_fun-type_DNA-bd_sf"/>
</dbReference>
<dbReference type="GO" id="GO:0000976">
    <property type="term" value="F:transcription cis-regulatory region binding"/>
    <property type="evidence" value="ECO:0007669"/>
    <property type="project" value="TreeGrafter"/>
</dbReference>
<proteinExistence type="predicted"/>
<evidence type="ECO:0000256" key="1">
    <source>
        <dbReference type="ARBA" id="ARBA00004123"/>
    </source>
</evidence>
<dbReference type="SUPFAM" id="SSF57701">
    <property type="entry name" value="Zn2/Cys6 DNA-binding domain"/>
    <property type="match status" value="1"/>
</dbReference>
<dbReference type="InterPro" id="IPR051089">
    <property type="entry name" value="prtT"/>
</dbReference>
<dbReference type="Gene3D" id="4.10.240.10">
    <property type="entry name" value="Zn(2)-C6 fungal-type DNA-binding domain"/>
    <property type="match status" value="1"/>
</dbReference>
<evidence type="ECO:0000259" key="8">
    <source>
        <dbReference type="PROSITE" id="PS50048"/>
    </source>
</evidence>
<dbReference type="SMART" id="SM00906">
    <property type="entry name" value="Fungal_trans"/>
    <property type="match status" value="1"/>
</dbReference>
<keyword evidence="3" id="KW-0805">Transcription regulation</keyword>
<evidence type="ECO:0000313" key="10">
    <source>
        <dbReference type="Proteomes" id="UP000094065"/>
    </source>
</evidence>
<organism evidence="9 10">
    <name type="scientific">Cryptococcus amylolentus CBS 6039</name>
    <dbReference type="NCBI Taxonomy" id="1295533"/>
    <lineage>
        <taxon>Eukaryota</taxon>
        <taxon>Fungi</taxon>
        <taxon>Dikarya</taxon>
        <taxon>Basidiomycota</taxon>
        <taxon>Agaricomycotina</taxon>
        <taxon>Tremellomycetes</taxon>
        <taxon>Tremellales</taxon>
        <taxon>Cryptococcaceae</taxon>
        <taxon>Cryptococcus</taxon>
    </lineage>
</organism>
<name>A0A1E3IAT9_9TREE</name>
<evidence type="ECO:0000256" key="7">
    <source>
        <dbReference type="SAM" id="MobiDB-lite"/>
    </source>
</evidence>
<dbReference type="GO" id="GO:0006351">
    <property type="term" value="P:DNA-templated transcription"/>
    <property type="evidence" value="ECO:0007669"/>
    <property type="project" value="InterPro"/>
</dbReference>
<accession>A0A1E3IAT9</accession>
<feature type="compositionally biased region" description="Low complexity" evidence="7">
    <location>
        <begin position="99"/>
        <end position="108"/>
    </location>
</feature>
<keyword evidence="5" id="KW-0804">Transcription</keyword>
<comment type="subcellular location">
    <subcellularLocation>
        <location evidence="1">Nucleus</location>
    </subcellularLocation>
</comment>
<dbReference type="Pfam" id="PF04082">
    <property type="entry name" value="Fungal_trans"/>
    <property type="match status" value="1"/>
</dbReference>
<dbReference type="AlphaFoldDB" id="A0A1E3IAT9"/>
<keyword evidence="6" id="KW-0539">Nucleus</keyword>
<keyword evidence="4" id="KW-0238">DNA-binding</keyword>
<dbReference type="SMART" id="SM00066">
    <property type="entry name" value="GAL4"/>
    <property type="match status" value="1"/>
</dbReference>
<gene>
    <name evidence="9" type="ORF">L202_00736</name>
</gene>
<comment type="caution">
    <text evidence="9">The sequence shown here is derived from an EMBL/GenBank/DDBJ whole genome shotgun (WGS) entry which is preliminary data.</text>
</comment>
<dbReference type="GO" id="GO:0000981">
    <property type="term" value="F:DNA-binding transcription factor activity, RNA polymerase II-specific"/>
    <property type="evidence" value="ECO:0007669"/>
    <property type="project" value="InterPro"/>
</dbReference>
<protein>
    <recommendedName>
        <fullName evidence="8">Zn(2)-C6 fungal-type domain-containing protein</fullName>
    </recommendedName>
</protein>
<dbReference type="STRING" id="1295533.A0A1E3IAT9"/>
<dbReference type="GO" id="GO:0005634">
    <property type="term" value="C:nucleus"/>
    <property type="evidence" value="ECO:0007669"/>
    <property type="project" value="UniProtKB-SubCell"/>
</dbReference>
<dbReference type="GeneID" id="30152045"/>
<keyword evidence="2" id="KW-0479">Metal-binding</keyword>
<dbReference type="CDD" id="cd00067">
    <property type="entry name" value="GAL4"/>
    <property type="match status" value="1"/>
</dbReference>
<evidence type="ECO:0000256" key="2">
    <source>
        <dbReference type="ARBA" id="ARBA00022723"/>
    </source>
</evidence>
<reference evidence="9 10" key="1">
    <citation type="submission" date="2016-06" db="EMBL/GenBank/DDBJ databases">
        <title>Evolution of pathogenesis and genome organization in the Tremellales.</title>
        <authorList>
            <person name="Cuomo C."/>
            <person name="Litvintseva A."/>
            <person name="Heitman J."/>
            <person name="Chen Y."/>
            <person name="Sun S."/>
            <person name="Springer D."/>
            <person name="Dromer F."/>
            <person name="Young S."/>
            <person name="Zeng Q."/>
            <person name="Chapman S."/>
            <person name="Gujja S."/>
            <person name="Saif S."/>
            <person name="Birren B."/>
        </authorList>
    </citation>
    <scope>NUCLEOTIDE SEQUENCE [LARGE SCALE GENOMIC DNA]</scope>
    <source>
        <strain evidence="9 10">CBS 6039</strain>
    </source>
</reference>
<dbReference type="Proteomes" id="UP000094065">
    <property type="component" value="Unassembled WGS sequence"/>
</dbReference>
<dbReference type="RefSeq" id="XP_018998684.1">
    <property type="nucleotide sequence ID" value="XM_019133979.1"/>
</dbReference>
<dbReference type="Pfam" id="PF00172">
    <property type="entry name" value="Zn_clus"/>
    <property type="match status" value="1"/>
</dbReference>
<feature type="region of interest" description="Disordered" evidence="7">
    <location>
        <begin position="610"/>
        <end position="679"/>
    </location>
</feature>
<dbReference type="InterPro" id="IPR007219">
    <property type="entry name" value="XnlR_reg_dom"/>
</dbReference>
<dbReference type="PANTHER" id="PTHR31845">
    <property type="entry name" value="FINGER DOMAIN PROTEIN, PUTATIVE-RELATED"/>
    <property type="match status" value="1"/>
</dbReference>
<dbReference type="CDD" id="cd12148">
    <property type="entry name" value="fungal_TF_MHR"/>
    <property type="match status" value="1"/>
</dbReference>
<feature type="region of interest" description="Disordered" evidence="7">
    <location>
        <begin position="32"/>
        <end position="167"/>
    </location>
</feature>
<evidence type="ECO:0000256" key="6">
    <source>
        <dbReference type="ARBA" id="ARBA00023242"/>
    </source>
</evidence>
<evidence type="ECO:0000256" key="5">
    <source>
        <dbReference type="ARBA" id="ARBA00023163"/>
    </source>
</evidence>
<dbReference type="OrthoDB" id="3163292at2759"/>
<evidence type="ECO:0000313" key="9">
    <source>
        <dbReference type="EMBL" id="ODN84881.1"/>
    </source>
</evidence>
<evidence type="ECO:0000256" key="4">
    <source>
        <dbReference type="ARBA" id="ARBA00023125"/>
    </source>
</evidence>
<keyword evidence="10" id="KW-1185">Reference proteome</keyword>